<dbReference type="PANTHER" id="PTHR12443">
    <property type="entry name" value="TRANSLOCATION PROTEIN SEC62"/>
    <property type="match status" value="1"/>
</dbReference>
<comment type="subcellular location">
    <subcellularLocation>
        <location evidence="1">Endoplasmic reticulum membrane</location>
        <topology evidence="1">Multi-pass membrane protein</topology>
    </subcellularLocation>
</comment>
<keyword evidence="14" id="KW-1185">Reference proteome</keyword>
<organism evidence="13 14">
    <name type="scientific">Neolecta irregularis (strain DAH-3)</name>
    <dbReference type="NCBI Taxonomy" id="1198029"/>
    <lineage>
        <taxon>Eukaryota</taxon>
        <taxon>Fungi</taxon>
        <taxon>Dikarya</taxon>
        <taxon>Ascomycota</taxon>
        <taxon>Taphrinomycotina</taxon>
        <taxon>Neolectales</taxon>
        <taxon>Neolectaceae</taxon>
        <taxon>Neolecta</taxon>
    </lineage>
</organism>
<dbReference type="Proteomes" id="UP000186594">
    <property type="component" value="Unassembled WGS sequence"/>
</dbReference>
<keyword evidence="7" id="KW-0653">Protein transport</keyword>
<keyword evidence="9" id="KW-0811">Translocation</keyword>
<keyword evidence="5 12" id="KW-0812">Transmembrane</keyword>
<dbReference type="EMBL" id="LXFE01000434">
    <property type="protein sequence ID" value="OLL25326.1"/>
    <property type="molecule type" value="Genomic_DNA"/>
</dbReference>
<dbReference type="NCBIfam" id="TIGR00869">
    <property type="entry name" value="sec62"/>
    <property type="match status" value="1"/>
</dbReference>
<evidence type="ECO:0000256" key="3">
    <source>
        <dbReference type="ARBA" id="ARBA00021257"/>
    </source>
</evidence>
<gene>
    <name evidence="13" type="ORF">NEOLI_002533</name>
</gene>
<evidence type="ECO:0000256" key="1">
    <source>
        <dbReference type="ARBA" id="ARBA00004477"/>
    </source>
</evidence>
<protein>
    <recommendedName>
        <fullName evidence="3">Translocation protein SEC62</fullName>
    </recommendedName>
</protein>
<evidence type="ECO:0000256" key="9">
    <source>
        <dbReference type="ARBA" id="ARBA00023010"/>
    </source>
</evidence>
<evidence type="ECO:0000256" key="4">
    <source>
        <dbReference type="ARBA" id="ARBA00022448"/>
    </source>
</evidence>
<comment type="caution">
    <text evidence="13">The sequence shown here is derived from an EMBL/GenBank/DDBJ whole genome shotgun (WGS) entry which is preliminary data.</text>
</comment>
<reference evidence="13 14" key="1">
    <citation type="submission" date="2016-04" db="EMBL/GenBank/DDBJ databases">
        <title>Evolutionary innovation and constraint leading to complex multicellularity in the Ascomycota.</title>
        <authorList>
            <person name="Cisse O."/>
            <person name="Nguyen A."/>
            <person name="Hewitt D.A."/>
            <person name="Jedd G."/>
            <person name="Stajich J.E."/>
        </authorList>
    </citation>
    <scope>NUCLEOTIDE SEQUENCE [LARGE SCALE GENOMIC DNA]</scope>
    <source>
        <strain evidence="13 14">DAH-3</strain>
    </source>
</reference>
<keyword evidence="10 12" id="KW-0472">Membrane</keyword>
<name>A0A1U7LRM9_NEOID</name>
<dbReference type="InterPro" id="IPR004728">
    <property type="entry name" value="Sec62"/>
</dbReference>
<dbReference type="GO" id="GO:0005789">
    <property type="term" value="C:endoplasmic reticulum membrane"/>
    <property type="evidence" value="ECO:0007669"/>
    <property type="project" value="UniProtKB-SubCell"/>
</dbReference>
<evidence type="ECO:0000256" key="8">
    <source>
        <dbReference type="ARBA" id="ARBA00022989"/>
    </source>
</evidence>
<dbReference type="PANTHER" id="PTHR12443:SF9">
    <property type="entry name" value="TRANSLOCATION PROTEIN SEC62"/>
    <property type="match status" value="1"/>
</dbReference>
<feature type="region of interest" description="Disordered" evidence="11">
    <location>
        <begin position="227"/>
        <end position="257"/>
    </location>
</feature>
<dbReference type="AlphaFoldDB" id="A0A1U7LRM9"/>
<feature type="transmembrane region" description="Helical" evidence="12">
    <location>
        <begin position="165"/>
        <end position="190"/>
    </location>
</feature>
<evidence type="ECO:0000256" key="11">
    <source>
        <dbReference type="SAM" id="MobiDB-lite"/>
    </source>
</evidence>
<proteinExistence type="inferred from homology"/>
<comment type="similarity">
    <text evidence="2">Belongs to the SEC62 family.</text>
</comment>
<evidence type="ECO:0000256" key="2">
    <source>
        <dbReference type="ARBA" id="ARBA00010604"/>
    </source>
</evidence>
<keyword evidence="4" id="KW-0813">Transport</keyword>
<dbReference type="OMA" id="WGWQETK"/>
<sequence>MNDQAPAAPNPELLAVSKYLRNHAVVKSQAGVLDNKRVEFFKVKHALKALQSEEYKKKRKAIMPQIATRDDAVKVLSQLPRAGFVLRVTKLSKEEAIKVRGGKKGKKGDPKLLRLEQVQEFGDDCYYVWLFQGSQLMAILASLGLVIVAFTAVLFPLWPQSLRIGVWYLSMGMLGLLGLFFVIAIIRLILYLVTIFTHPPGLWLYPNLFADVGVIDSFRPLYAWDKPKKKKEQKSKNTGKSGKEEGSAKSTAVKSEANAVARDLKTKIEDVEG</sequence>
<evidence type="ECO:0000256" key="10">
    <source>
        <dbReference type="ARBA" id="ARBA00023136"/>
    </source>
</evidence>
<evidence type="ECO:0000256" key="7">
    <source>
        <dbReference type="ARBA" id="ARBA00022927"/>
    </source>
</evidence>
<keyword evidence="8 12" id="KW-1133">Transmembrane helix</keyword>
<dbReference type="GO" id="GO:0031204">
    <property type="term" value="P:post-translational protein targeting to membrane, translocation"/>
    <property type="evidence" value="ECO:0007669"/>
    <property type="project" value="TreeGrafter"/>
</dbReference>
<evidence type="ECO:0000256" key="6">
    <source>
        <dbReference type="ARBA" id="ARBA00022824"/>
    </source>
</evidence>
<keyword evidence="6" id="KW-0256">Endoplasmic reticulum</keyword>
<evidence type="ECO:0000313" key="13">
    <source>
        <dbReference type="EMBL" id="OLL25326.1"/>
    </source>
</evidence>
<evidence type="ECO:0000313" key="14">
    <source>
        <dbReference type="Proteomes" id="UP000186594"/>
    </source>
</evidence>
<accession>A0A1U7LRM9</accession>
<dbReference type="Pfam" id="PF03839">
    <property type="entry name" value="Sec62"/>
    <property type="match status" value="1"/>
</dbReference>
<feature type="transmembrane region" description="Helical" evidence="12">
    <location>
        <begin position="136"/>
        <end position="158"/>
    </location>
</feature>
<dbReference type="STRING" id="1198029.A0A1U7LRM9"/>
<evidence type="ECO:0000256" key="12">
    <source>
        <dbReference type="SAM" id="Phobius"/>
    </source>
</evidence>
<evidence type="ECO:0000256" key="5">
    <source>
        <dbReference type="ARBA" id="ARBA00022692"/>
    </source>
</evidence>
<dbReference type="InterPro" id="IPR011553">
    <property type="entry name" value="Sec62_asco"/>
</dbReference>